<dbReference type="PROSITE" id="PS50011">
    <property type="entry name" value="PROTEIN_KINASE_DOM"/>
    <property type="match status" value="1"/>
</dbReference>
<protein>
    <submittedName>
        <fullName evidence="2">Serine/threonine-protein kinase StkP</fullName>
        <ecNumber evidence="2">2.7.11.1</ecNumber>
    </submittedName>
</protein>
<dbReference type="EC" id="2.7.11.1" evidence="2"/>
<sequence length="297" mass="33474">MATESNTLSEDRIGGYRIIRVIHPGATSIVMEVVQDGTEKRFALKQLLASRGEDSDERKAFGHEAMIGMELRHPNLVRVHEYNRDPVQPWFTMDFFAGYHLKLPIARPSVYPMPKAQLHRIIEQAAAGLAYMHDKGWTHRDVKPENIIASKSGEVKVIDYALAMKPIGGLRKLFGGKVPRQGTPSYISPEQIRCESPAPSADIYSFGITCYELACGRPPFRANSLQELLNKHLQERPLPLTTHNKLVTQEYNDLVLKMIMKKPADRLASLHEFLTRFRSVRIFQDDPAPTAVAGGPY</sequence>
<evidence type="ECO:0000259" key="1">
    <source>
        <dbReference type="PROSITE" id="PS50011"/>
    </source>
</evidence>
<dbReference type="Pfam" id="PF00069">
    <property type="entry name" value="Pkinase"/>
    <property type="match status" value="1"/>
</dbReference>
<dbReference type="CDD" id="cd14014">
    <property type="entry name" value="STKc_PknB_like"/>
    <property type="match status" value="1"/>
</dbReference>
<dbReference type="InterPro" id="IPR053235">
    <property type="entry name" value="Ser_Thr_kinase"/>
</dbReference>
<reference evidence="2 3" key="1">
    <citation type="submission" date="2019-08" db="EMBL/GenBank/DDBJ databases">
        <title>Deep-cultivation of Planctomycetes and their phenomic and genomic characterization uncovers novel biology.</title>
        <authorList>
            <person name="Wiegand S."/>
            <person name="Jogler M."/>
            <person name="Boedeker C."/>
            <person name="Pinto D."/>
            <person name="Vollmers J."/>
            <person name="Rivas-Marin E."/>
            <person name="Kohn T."/>
            <person name="Peeters S.H."/>
            <person name="Heuer A."/>
            <person name="Rast P."/>
            <person name="Oberbeckmann S."/>
            <person name="Bunk B."/>
            <person name="Jeske O."/>
            <person name="Meyerdierks A."/>
            <person name="Storesund J.E."/>
            <person name="Kallscheuer N."/>
            <person name="Luecker S."/>
            <person name="Lage O.M."/>
            <person name="Pohl T."/>
            <person name="Merkel B.J."/>
            <person name="Hornburger P."/>
            <person name="Mueller R.-W."/>
            <person name="Bruemmer F."/>
            <person name="Labrenz M."/>
            <person name="Spormann A.M."/>
            <person name="Op den Camp H."/>
            <person name="Overmann J."/>
            <person name="Amann R."/>
            <person name="Jetten M.S.M."/>
            <person name="Mascher T."/>
            <person name="Medema M.H."/>
            <person name="Devos D.P."/>
            <person name="Kaster A.-K."/>
            <person name="Ovreas L."/>
            <person name="Rohde M."/>
            <person name="Galperin M.Y."/>
            <person name="Jogler C."/>
        </authorList>
    </citation>
    <scope>NUCLEOTIDE SEQUENCE [LARGE SCALE GENOMIC DNA]</scope>
    <source>
        <strain evidence="2 3">OJF2</strain>
    </source>
</reference>
<dbReference type="PANTHER" id="PTHR24361:SF785">
    <property type="entry name" value="DUAL SPECIFICITY MITOGEN-ACTIVATED PROTEIN KINASE KINASE 1"/>
    <property type="match status" value="1"/>
</dbReference>
<dbReference type="RefSeq" id="WP_148594348.1">
    <property type="nucleotide sequence ID" value="NZ_CP042997.1"/>
</dbReference>
<dbReference type="Gene3D" id="1.10.510.10">
    <property type="entry name" value="Transferase(Phosphotransferase) domain 1"/>
    <property type="match status" value="1"/>
</dbReference>
<dbReference type="GO" id="GO:0004674">
    <property type="term" value="F:protein serine/threonine kinase activity"/>
    <property type="evidence" value="ECO:0007669"/>
    <property type="project" value="UniProtKB-EC"/>
</dbReference>
<organism evidence="2 3">
    <name type="scientific">Aquisphaera giovannonii</name>
    <dbReference type="NCBI Taxonomy" id="406548"/>
    <lineage>
        <taxon>Bacteria</taxon>
        <taxon>Pseudomonadati</taxon>
        <taxon>Planctomycetota</taxon>
        <taxon>Planctomycetia</taxon>
        <taxon>Isosphaerales</taxon>
        <taxon>Isosphaeraceae</taxon>
        <taxon>Aquisphaera</taxon>
    </lineage>
</organism>
<dbReference type="GO" id="GO:0005524">
    <property type="term" value="F:ATP binding"/>
    <property type="evidence" value="ECO:0007669"/>
    <property type="project" value="InterPro"/>
</dbReference>
<dbReference type="EMBL" id="CP042997">
    <property type="protein sequence ID" value="QEH34420.1"/>
    <property type="molecule type" value="Genomic_DNA"/>
</dbReference>
<dbReference type="AlphaFoldDB" id="A0A5B9W395"/>
<dbReference type="OrthoDB" id="6111975at2"/>
<dbReference type="SUPFAM" id="SSF56112">
    <property type="entry name" value="Protein kinase-like (PK-like)"/>
    <property type="match status" value="1"/>
</dbReference>
<dbReference type="InterPro" id="IPR011009">
    <property type="entry name" value="Kinase-like_dom_sf"/>
</dbReference>
<dbReference type="Gene3D" id="3.30.200.20">
    <property type="entry name" value="Phosphorylase Kinase, domain 1"/>
    <property type="match status" value="1"/>
</dbReference>
<keyword evidence="2" id="KW-0808">Transferase</keyword>
<keyword evidence="3" id="KW-1185">Reference proteome</keyword>
<evidence type="ECO:0000313" key="3">
    <source>
        <dbReference type="Proteomes" id="UP000324233"/>
    </source>
</evidence>
<dbReference type="GO" id="GO:0005737">
    <property type="term" value="C:cytoplasm"/>
    <property type="evidence" value="ECO:0007669"/>
    <property type="project" value="TreeGrafter"/>
</dbReference>
<dbReference type="KEGG" id="agv:OJF2_29590"/>
<proteinExistence type="predicted"/>
<evidence type="ECO:0000313" key="2">
    <source>
        <dbReference type="EMBL" id="QEH34420.1"/>
    </source>
</evidence>
<dbReference type="PANTHER" id="PTHR24361">
    <property type="entry name" value="MITOGEN-ACTIVATED KINASE KINASE KINASE"/>
    <property type="match status" value="1"/>
</dbReference>
<keyword evidence="2" id="KW-0418">Kinase</keyword>
<gene>
    <name evidence="2" type="primary">stkP_6</name>
    <name evidence="2" type="ORF">OJF2_29590</name>
</gene>
<dbReference type="InterPro" id="IPR000719">
    <property type="entry name" value="Prot_kinase_dom"/>
</dbReference>
<accession>A0A5B9W395</accession>
<dbReference type="Proteomes" id="UP000324233">
    <property type="component" value="Chromosome"/>
</dbReference>
<dbReference type="SMART" id="SM00220">
    <property type="entry name" value="S_TKc"/>
    <property type="match status" value="1"/>
</dbReference>
<feature type="domain" description="Protein kinase" evidence="1">
    <location>
        <begin position="16"/>
        <end position="278"/>
    </location>
</feature>
<name>A0A5B9W395_9BACT</name>